<keyword evidence="1" id="KW-0472">Membrane</keyword>
<evidence type="ECO:0000313" key="2">
    <source>
        <dbReference type="EMBL" id="VEU59502.1"/>
    </source>
</evidence>
<organism evidence="2 3">
    <name type="scientific">Mesomycoplasma neurolyticum</name>
    <dbReference type="NCBI Taxonomy" id="2120"/>
    <lineage>
        <taxon>Bacteria</taxon>
        <taxon>Bacillati</taxon>
        <taxon>Mycoplasmatota</taxon>
        <taxon>Mycoplasmoidales</taxon>
        <taxon>Metamycoplasmataceae</taxon>
        <taxon>Mesomycoplasma</taxon>
    </lineage>
</organism>
<name>A0A449A5J9_9BACT</name>
<feature type="transmembrane region" description="Helical" evidence="1">
    <location>
        <begin position="20"/>
        <end position="41"/>
    </location>
</feature>
<evidence type="ECO:0000313" key="3">
    <source>
        <dbReference type="Proteomes" id="UP000289440"/>
    </source>
</evidence>
<reference evidence="2 3" key="1">
    <citation type="submission" date="2019-01" db="EMBL/GenBank/DDBJ databases">
        <authorList>
            <consortium name="Pathogen Informatics"/>
        </authorList>
    </citation>
    <scope>NUCLEOTIDE SEQUENCE [LARGE SCALE GENOMIC DNA]</scope>
    <source>
        <strain evidence="2 3">NCTC10166</strain>
    </source>
</reference>
<dbReference type="AlphaFoldDB" id="A0A449A5J9"/>
<keyword evidence="1" id="KW-1133">Transmembrane helix</keyword>
<evidence type="ECO:0000256" key="1">
    <source>
        <dbReference type="SAM" id="Phobius"/>
    </source>
</evidence>
<accession>A0A449A5J9</accession>
<dbReference type="Proteomes" id="UP000289440">
    <property type="component" value="Chromosome"/>
</dbReference>
<feature type="transmembrane region" description="Helical" evidence="1">
    <location>
        <begin position="214"/>
        <end position="240"/>
    </location>
</feature>
<feature type="transmembrane region" description="Helical" evidence="1">
    <location>
        <begin position="61"/>
        <end position="80"/>
    </location>
</feature>
<evidence type="ECO:0008006" key="4">
    <source>
        <dbReference type="Google" id="ProtNLM"/>
    </source>
</evidence>
<keyword evidence="1" id="KW-0812">Transmembrane</keyword>
<feature type="transmembrane region" description="Helical" evidence="1">
    <location>
        <begin position="92"/>
        <end position="114"/>
    </location>
</feature>
<dbReference type="EMBL" id="LR214951">
    <property type="protein sequence ID" value="VEU59502.1"/>
    <property type="molecule type" value="Genomic_DNA"/>
</dbReference>
<gene>
    <name evidence="2" type="ORF">NCTC10166_00480</name>
</gene>
<feature type="transmembrane region" description="Helical" evidence="1">
    <location>
        <begin position="154"/>
        <end position="173"/>
    </location>
</feature>
<keyword evidence="3" id="KW-1185">Reference proteome</keyword>
<dbReference type="KEGG" id="mnu:NCTC10166_00480"/>
<dbReference type="NCBIfam" id="NF046009">
    <property type="entry name" value="MAGa3780_fam"/>
    <property type="match status" value="1"/>
</dbReference>
<sequence length="259" mass="30546">MPMTTKFFNLEQKQNKKFLIFGIFVFITTLLGIIKNIVMYQPFIIESQTLDIDILFGRASSIFYFTYQTNFLLSIALIVVALRPNSMSARQFLFGSTSLITITFLVYWTLIGPFNSWNNFWHSIVSITTHLINPLIGFYALYLIKNKLIVNKRVILIASFYFFSYFIFQALIYSSTFKEWNYIAPDGKEIKFYDGISIYEFSNYSKPFLYKEKYMPLVIVLDLILFVLAIVFPLLISLFWKKVYKIKIQKKKFALLNKK</sequence>
<protein>
    <recommendedName>
        <fullName evidence="4">Integral membrane protein (Intg_mem_TP0381)</fullName>
    </recommendedName>
</protein>
<feature type="transmembrane region" description="Helical" evidence="1">
    <location>
        <begin position="120"/>
        <end position="142"/>
    </location>
</feature>
<proteinExistence type="predicted"/>